<feature type="domain" description="Prokaryotic glutathione synthetase N-terminal" evidence="10">
    <location>
        <begin position="2"/>
        <end position="93"/>
    </location>
</feature>
<evidence type="ECO:0000256" key="2">
    <source>
        <dbReference type="ARBA" id="ARBA00001946"/>
    </source>
</evidence>
<evidence type="ECO:0000313" key="12">
    <source>
        <dbReference type="Proteomes" id="UP000214596"/>
    </source>
</evidence>
<gene>
    <name evidence="11" type="ORF">CA163_33055</name>
</gene>
<dbReference type="Proteomes" id="UP000214596">
    <property type="component" value="Unassembled WGS sequence"/>
</dbReference>
<keyword evidence="5" id="KW-0479">Metal-binding</keyword>
<organism evidence="11 12">
    <name type="scientific">Vibrio parahaemolyticus</name>
    <dbReference type="NCBI Taxonomy" id="670"/>
    <lineage>
        <taxon>Bacteria</taxon>
        <taxon>Pseudomonadati</taxon>
        <taxon>Pseudomonadota</taxon>
        <taxon>Gammaproteobacteria</taxon>
        <taxon>Vibrionales</taxon>
        <taxon>Vibrionaceae</taxon>
        <taxon>Vibrio</taxon>
    </lineage>
</organism>
<evidence type="ECO:0000256" key="9">
    <source>
        <dbReference type="ARBA" id="ARBA00023211"/>
    </source>
</evidence>
<dbReference type="EC" id="6.3.2.3" evidence="11"/>
<dbReference type="SUPFAM" id="SSF52440">
    <property type="entry name" value="PreATP-grasp domain"/>
    <property type="match status" value="1"/>
</dbReference>
<dbReference type="Pfam" id="PF02951">
    <property type="entry name" value="GSH-S_N"/>
    <property type="match status" value="1"/>
</dbReference>
<evidence type="ECO:0000256" key="3">
    <source>
        <dbReference type="ARBA" id="ARBA00022598"/>
    </source>
</evidence>
<dbReference type="STRING" id="670.ACZ92_21240"/>
<evidence type="ECO:0000313" key="11">
    <source>
        <dbReference type="EMBL" id="OXE28598.1"/>
    </source>
</evidence>
<keyword evidence="7" id="KW-0067">ATP-binding</keyword>
<evidence type="ECO:0000256" key="7">
    <source>
        <dbReference type="ARBA" id="ARBA00022840"/>
    </source>
</evidence>
<accession>A0A227J143</accession>
<dbReference type="Gene3D" id="3.40.50.20">
    <property type="match status" value="1"/>
</dbReference>
<dbReference type="GO" id="GO:0005524">
    <property type="term" value="F:ATP binding"/>
    <property type="evidence" value="ECO:0007669"/>
    <property type="project" value="UniProtKB-KW"/>
</dbReference>
<keyword evidence="6" id="KW-0547">Nucleotide-binding</keyword>
<dbReference type="AlphaFoldDB" id="A0A227J143"/>
<reference evidence="11 12" key="1">
    <citation type="journal article" date="2017" name="Appl. Environ. Microbiol.">
        <title>Parallel evolution of two clades of a major Atlantic endemic Vibrio parahaemolyticus pathogen lineage by independent acquisition of related pathogenicity islands.</title>
        <authorList>
            <person name="Xu F."/>
            <person name="Gonzalez-Escalona N."/>
            <person name="Drees K.P."/>
            <person name="Sebra R.P."/>
            <person name="Cooper V.S."/>
            <person name="Jones S.H."/>
            <person name="Whistler C.A."/>
        </authorList>
    </citation>
    <scope>NUCLEOTIDE SEQUENCE [LARGE SCALE GENOMIC DNA]</scope>
    <source>
        <strain evidence="11 12">MAVP-3</strain>
    </source>
</reference>
<dbReference type="InterPro" id="IPR004215">
    <property type="entry name" value="GSHS_N"/>
</dbReference>
<keyword evidence="9" id="KW-0464">Manganese</keyword>
<evidence type="ECO:0000256" key="6">
    <source>
        <dbReference type="ARBA" id="ARBA00022741"/>
    </source>
</evidence>
<protein>
    <submittedName>
        <fullName evidence="11">Glutathione synthase</fullName>
        <ecNumber evidence="11">6.3.2.3</ecNumber>
    </submittedName>
</protein>
<dbReference type="GO" id="GO:0046872">
    <property type="term" value="F:metal ion binding"/>
    <property type="evidence" value="ECO:0007669"/>
    <property type="project" value="UniProtKB-KW"/>
</dbReference>
<evidence type="ECO:0000256" key="1">
    <source>
        <dbReference type="ARBA" id="ARBA00001936"/>
    </source>
</evidence>
<dbReference type="FunFam" id="3.40.50.20:FF:000009">
    <property type="entry name" value="Glutathione synthetase"/>
    <property type="match status" value="1"/>
</dbReference>
<evidence type="ECO:0000259" key="10">
    <source>
        <dbReference type="Pfam" id="PF02951"/>
    </source>
</evidence>
<dbReference type="EMBL" id="NIXT01004174">
    <property type="protein sequence ID" value="OXE28598.1"/>
    <property type="molecule type" value="Genomic_DNA"/>
</dbReference>
<dbReference type="GO" id="GO:0004363">
    <property type="term" value="F:glutathione synthase activity"/>
    <property type="evidence" value="ECO:0007669"/>
    <property type="project" value="UniProtKB-EC"/>
</dbReference>
<evidence type="ECO:0000256" key="5">
    <source>
        <dbReference type="ARBA" id="ARBA00022723"/>
    </source>
</evidence>
<dbReference type="InterPro" id="IPR016185">
    <property type="entry name" value="PreATP-grasp_dom_sf"/>
</dbReference>
<evidence type="ECO:0000256" key="8">
    <source>
        <dbReference type="ARBA" id="ARBA00022842"/>
    </source>
</evidence>
<sequence>MKKDSSFAMMLEAQRRGYEIHYMEMNDLHLDQGKAIADTKVVELKEDPNGWYEFKSEQMIELSELDAVLMRKDPPFDTEYIYATYILERAEEQ</sequence>
<comment type="cofactor">
    <cofactor evidence="1">
        <name>Mn(2+)</name>
        <dbReference type="ChEBI" id="CHEBI:29035"/>
    </cofactor>
</comment>
<evidence type="ECO:0000256" key="4">
    <source>
        <dbReference type="ARBA" id="ARBA00022684"/>
    </source>
</evidence>
<comment type="caution">
    <text evidence="11">The sequence shown here is derived from an EMBL/GenBank/DDBJ whole genome shotgun (WGS) entry which is preliminary data.</text>
</comment>
<comment type="cofactor">
    <cofactor evidence="2">
        <name>Mg(2+)</name>
        <dbReference type="ChEBI" id="CHEBI:18420"/>
    </cofactor>
</comment>
<name>A0A227J143_VIBPH</name>
<keyword evidence="8" id="KW-0460">Magnesium</keyword>
<keyword evidence="3 11" id="KW-0436">Ligase</keyword>
<keyword evidence="4" id="KW-0317">Glutathione biosynthesis</keyword>
<proteinExistence type="predicted"/>
<feature type="non-terminal residue" evidence="11">
    <location>
        <position position="93"/>
    </location>
</feature>